<gene>
    <name evidence="1" type="ORF">AADEFJLK_04426</name>
</gene>
<dbReference type="AlphaFoldDB" id="A0A2S5CG77"/>
<protein>
    <submittedName>
        <fullName evidence="1">Uncharacterized protein</fullName>
    </submittedName>
</protein>
<dbReference type="RefSeq" id="WP_103975835.1">
    <property type="nucleotide sequence ID" value="NZ_PGFZ01000023.1"/>
</dbReference>
<evidence type="ECO:0000313" key="1">
    <source>
        <dbReference type="EMBL" id="POZ49811.1"/>
    </source>
</evidence>
<dbReference type="Proteomes" id="UP000237423">
    <property type="component" value="Unassembled WGS sequence"/>
</dbReference>
<accession>A0A2S5CG77</accession>
<sequence>MKSVVASVSGERPLLIKGAEADECPLREKVHYEKLPHPFPTHKNSVKAIELMHRLDCERYKADFDYETMKSMYGAEIADSVFHK</sequence>
<organism evidence="1 2">
    <name type="scientific">Methylovulum psychrotolerans</name>
    <dbReference type="NCBI Taxonomy" id="1704499"/>
    <lineage>
        <taxon>Bacteria</taxon>
        <taxon>Pseudomonadati</taxon>
        <taxon>Pseudomonadota</taxon>
        <taxon>Gammaproteobacteria</taxon>
        <taxon>Methylococcales</taxon>
        <taxon>Methylococcaceae</taxon>
        <taxon>Methylovulum</taxon>
    </lineage>
</organism>
<evidence type="ECO:0000313" key="2">
    <source>
        <dbReference type="Proteomes" id="UP000237423"/>
    </source>
</evidence>
<name>A0A2S5CG77_9GAMM</name>
<dbReference type="EMBL" id="PGFZ01000023">
    <property type="protein sequence ID" value="POZ49811.1"/>
    <property type="molecule type" value="Genomic_DNA"/>
</dbReference>
<reference evidence="1 2" key="1">
    <citation type="submission" date="2017-11" db="EMBL/GenBank/DDBJ databases">
        <title>Draft Genome Sequence of Methylobacter psychrotolerans Sph1T, an Obligate Methanotroph from Low-Temperature Environments.</title>
        <authorList>
            <person name="Oshkin I.Y."/>
            <person name="Miroshnikov K."/>
            <person name="Belova S.E."/>
            <person name="Korzhenkov A."/>
            <person name="Toshchakov S.V."/>
            <person name="Dedysh S.N."/>
        </authorList>
    </citation>
    <scope>NUCLEOTIDE SEQUENCE [LARGE SCALE GENOMIC DNA]</scope>
    <source>
        <strain evidence="1 2">Sph1</strain>
    </source>
</reference>
<comment type="caution">
    <text evidence="1">The sequence shown here is derived from an EMBL/GenBank/DDBJ whole genome shotgun (WGS) entry which is preliminary data.</text>
</comment>
<proteinExistence type="predicted"/>